<evidence type="ECO:0000256" key="1">
    <source>
        <dbReference type="SAM" id="MobiDB-lite"/>
    </source>
</evidence>
<dbReference type="RefSeq" id="WP_228345916.1">
    <property type="nucleotide sequence ID" value="NZ_CP045550.1"/>
</dbReference>
<sequence length="73" mass="8044">MHGGFPLEAFSLPRALNAQTALLSDSVLTAPGGRTGQQHPTEMFAMAKQEKKPAAKTLKEKRRDKRVKKQNQA</sequence>
<organism evidence="2 3">
    <name type="scientific">Venatoribacter cucullus</name>
    <dbReference type="NCBI Taxonomy" id="2661630"/>
    <lineage>
        <taxon>Bacteria</taxon>
        <taxon>Pseudomonadati</taxon>
        <taxon>Pseudomonadota</taxon>
        <taxon>Gammaproteobacteria</taxon>
        <taxon>Oceanospirillales</taxon>
        <taxon>Oceanospirillaceae</taxon>
        <taxon>Venatoribacter</taxon>
    </lineage>
</organism>
<gene>
    <name evidence="2" type="ORF">GJQ55_02355</name>
</gene>
<accession>A0A9E8FJ22</accession>
<keyword evidence="3" id="KW-1185">Reference proteome</keyword>
<dbReference type="EMBL" id="CP046056">
    <property type="protein sequence ID" value="QQD23391.1"/>
    <property type="molecule type" value="Genomic_DNA"/>
</dbReference>
<evidence type="ECO:0000313" key="3">
    <source>
        <dbReference type="Proteomes" id="UP000596074"/>
    </source>
</evidence>
<proteinExistence type="predicted"/>
<evidence type="ECO:0000313" key="2">
    <source>
        <dbReference type="EMBL" id="QQD23391.1"/>
    </source>
</evidence>
<protein>
    <submittedName>
        <fullName evidence="2">Uncharacterized protein</fullName>
    </submittedName>
</protein>
<reference evidence="2 3" key="1">
    <citation type="submission" date="2019-11" db="EMBL/GenBank/DDBJ databases">
        <title>Venatorbacter sp. nov. a predator of Campylobacter and other Gram-negative bacteria.</title>
        <authorList>
            <person name="Saeedi A."/>
            <person name="Cummings N.J."/>
            <person name="Connerton I.F."/>
            <person name="Connerton P.L."/>
        </authorList>
    </citation>
    <scope>NUCLEOTIDE SEQUENCE [LARGE SCALE GENOMIC DNA]</scope>
    <source>
        <strain evidence="2">XL5</strain>
    </source>
</reference>
<dbReference type="AlphaFoldDB" id="A0A9E8FJ22"/>
<name>A0A9E8FJ22_9GAMM</name>
<feature type="compositionally biased region" description="Basic residues" evidence="1">
    <location>
        <begin position="59"/>
        <end position="73"/>
    </location>
</feature>
<dbReference type="KEGG" id="vcw:GJQ55_02355"/>
<feature type="region of interest" description="Disordered" evidence="1">
    <location>
        <begin position="48"/>
        <end position="73"/>
    </location>
</feature>
<dbReference type="Proteomes" id="UP000596074">
    <property type="component" value="Chromosome"/>
</dbReference>